<evidence type="ECO:0000313" key="1">
    <source>
        <dbReference type="EMBL" id="MVU76846.1"/>
    </source>
</evidence>
<evidence type="ECO:0000313" key="2">
    <source>
        <dbReference type="Proteomes" id="UP000466794"/>
    </source>
</evidence>
<reference evidence="1 2" key="1">
    <citation type="submission" date="2019-12" db="EMBL/GenBank/DDBJ databases">
        <title>Nocardia sp. nov. ET3-3 isolated from soil.</title>
        <authorList>
            <person name="Kanchanasin P."/>
            <person name="Tanasupawat S."/>
            <person name="Yuki M."/>
            <person name="Kudo T."/>
        </authorList>
    </citation>
    <scope>NUCLEOTIDE SEQUENCE [LARGE SCALE GENOMIC DNA]</scope>
    <source>
        <strain evidence="1 2">ET3-3</strain>
    </source>
</reference>
<dbReference type="RefSeq" id="WP_157355608.1">
    <property type="nucleotide sequence ID" value="NZ_WRPP01000001.1"/>
</dbReference>
<dbReference type="AlphaFoldDB" id="A0A7K1UR71"/>
<proteinExistence type="predicted"/>
<keyword evidence="2" id="KW-1185">Reference proteome</keyword>
<gene>
    <name evidence="1" type="ORF">GPX89_06245</name>
</gene>
<dbReference type="Proteomes" id="UP000466794">
    <property type="component" value="Unassembled WGS sequence"/>
</dbReference>
<comment type="caution">
    <text evidence="1">The sequence shown here is derived from an EMBL/GenBank/DDBJ whole genome shotgun (WGS) entry which is preliminary data.</text>
</comment>
<protein>
    <submittedName>
        <fullName evidence="1">Uncharacterized protein</fullName>
    </submittedName>
</protein>
<sequence>MTEVVAASWKIRWQFDRYDDEHRVEMGAVAVLPGVPARLLVTEEWTFTGLKSDNTFLYLTDDSVERDYQIMFKYPMTEPRRPRIELLPRGGGFVALVNTSRGVSALNFDGAEPISHRIEGDTAVLDFASGFVDGRAVVMVAADGWDSVTLATHDLETGCVLGGPEELLFADRNRQDWRVGRWHGAPVVGLLDPEVFPGSAAAQYFSLLDPCTCCEAALLAVTDVEELSLVVTREHGGLVQCYAAPITADPDTEPQPYGAPMTDVPGTVHGARPGYWRALPAVVLWTDAGISLRDLATDRWICHVPLASRVHDVAITSDGALAAITEHGPRLIEIGPWP</sequence>
<organism evidence="1 2">
    <name type="scientific">Nocardia terrae</name>
    <dbReference type="NCBI Taxonomy" id="2675851"/>
    <lineage>
        <taxon>Bacteria</taxon>
        <taxon>Bacillati</taxon>
        <taxon>Actinomycetota</taxon>
        <taxon>Actinomycetes</taxon>
        <taxon>Mycobacteriales</taxon>
        <taxon>Nocardiaceae</taxon>
        <taxon>Nocardia</taxon>
    </lineage>
</organism>
<dbReference type="EMBL" id="WRPP01000001">
    <property type="protein sequence ID" value="MVU76846.1"/>
    <property type="molecule type" value="Genomic_DNA"/>
</dbReference>
<name>A0A7K1UR71_9NOCA</name>
<accession>A0A7K1UR71</accession>